<evidence type="ECO:0000259" key="1">
    <source>
        <dbReference type="Pfam" id="PF18150"/>
    </source>
</evidence>
<organism evidence="2 3">
    <name type="scientific">Amazona aestiva</name>
    <name type="common">Blue-fronted Amazon parrot</name>
    <dbReference type="NCBI Taxonomy" id="12930"/>
    <lineage>
        <taxon>Eukaryota</taxon>
        <taxon>Metazoa</taxon>
        <taxon>Chordata</taxon>
        <taxon>Craniata</taxon>
        <taxon>Vertebrata</taxon>
        <taxon>Euteleostomi</taxon>
        <taxon>Archelosauria</taxon>
        <taxon>Archosauria</taxon>
        <taxon>Dinosauria</taxon>
        <taxon>Saurischia</taxon>
        <taxon>Theropoda</taxon>
        <taxon>Coelurosauria</taxon>
        <taxon>Aves</taxon>
        <taxon>Neognathae</taxon>
        <taxon>Neoaves</taxon>
        <taxon>Telluraves</taxon>
        <taxon>Australaves</taxon>
        <taxon>Psittaciformes</taxon>
        <taxon>Psittacidae</taxon>
        <taxon>Amazona</taxon>
    </lineage>
</organism>
<sequence>MPSVFGKEAKKKQLISQLPLLFARIQLEHHIPAGDFPDCARMQGGPLGCAGGCGTSGRVIHGDAEPVLPGPEGFQPQFPALHEDPDPNSLLSIAIFPALYRDISCCPSES</sequence>
<protein>
    <recommendedName>
        <fullName evidence="1">DUF5600 domain-containing protein</fullName>
    </recommendedName>
</protein>
<proteinExistence type="predicted"/>
<keyword evidence="3" id="KW-1185">Reference proteome</keyword>
<dbReference type="Proteomes" id="UP000051836">
    <property type="component" value="Unassembled WGS sequence"/>
</dbReference>
<dbReference type="Pfam" id="PF18150">
    <property type="entry name" value="DUF5600"/>
    <property type="match status" value="1"/>
</dbReference>
<name>A0A0Q3MFE0_AMAAE</name>
<accession>A0A0Q3MFE0</accession>
<evidence type="ECO:0000313" key="2">
    <source>
        <dbReference type="EMBL" id="KQK81295.1"/>
    </source>
</evidence>
<dbReference type="STRING" id="12930.A0A0Q3MFE0"/>
<dbReference type="Gene3D" id="1.10.268.20">
    <property type="match status" value="1"/>
</dbReference>
<feature type="domain" description="DUF5600" evidence="1">
    <location>
        <begin position="1"/>
        <end position="43"/>
    </location>
</feature>
<gene>
    <name evidence="2" type="ORF">AAES_82209</name>
</gene>
<evidence type="ECO:0000313" key="3">
    <source>
        <dbReference type="Proteomes" id="UP000051836"/>
    </source>
</evidence>
<reference evidence="2 3" key="1">
    <citation type="submission" date="2015-10" db="EMBL/GenBank/DDBJ databases">
        <authorList>
            <person name="Gilbert D.G."/>
        </authorList>
    </citation>
    <scope>NUCLEOTIDE SEQUENCE [LARGE SCALE GENOMIC DNA]</scope>
    <source>
        <strain evidence="2">FVVF132</strain>
    </source>
</reference>
<dbReference type="OrthoDB" id="1716625at2759"/>
<dbReference type="AlphaFoldDB" id="A0A0Q3MFE0"/>
<dbReference type="InterPro" id="IPR040990">
    <property type="entry name" value="DUF5600"/>
</dbReference>
<comment type="caution">
    <text evidence="2">The sequence shown here is derived from an EMBL/GenBank/DDBJ whole genome shotgun (WGS) entry which is preliminary data.</text>
</comment>
<dbReference type="EMBL" id="LMAW01002437">
    <property type="protein sequence ID" value="KQK81295.1"/>
    <property type="molecule type" value="Genomic_DNA"/>
</dbReference>